<evidence type="ECO:0000256" key="6">
    <source>
        <dbReference type="ARBA" id="ARBA00022989"/>
    </source>
</evidence>
<proteinExistence type="inferred from homology"/>
<evidence type="ECO:0000256" key="3">
    <source>
        <dbReference type="ARBA" id="ARBA00022448"/>
    </source>
</evidence>
<keyword evidence="7 9" id="KW-0811">Translocation</keyword>
<dbReference type="GO" id="GO:0009306">
    <property type="term" value="P:protein secretion"/>
    <property type="evidence" value="ECO:0007669"/>
    <property type="project" value="UniProtKB-UniRule"/>
</dbReference>
<name>A0A0G0PVC5_9BACT</name>
<evidence type="ECO:0000256" key="4">
    <source>
        <dbReference type="ARBA" id="ARBA00022692"/>
    </source>
</evidence>
<keyword evidence="4 9" id="KW-0812">Transmembrane</keyword>
<comment type="caution">
    <text evidence="10">The sequence shown here is derived from an EMBL/GenBank/DDBJ whole genome shotgun (WGS) entry which is preliminary data.</text>
</comment>
<gene>
    <name evidence="10" type="ORF">UT63_C0052G0003</name>
</gene>
<sequence>MIKNAVIFLQIVVAILMTGSILMQSKGVGLGRAWGGGGGFYKSRRGVEKIVFYFTIICVALFLILSLISLLLA</sequence>
<comment type="subcellular location">
    <subcellularLocation>
        <location evidence="9">Cell membrane</location>
        <topology evidence="9">Multi-pass membrane protein</topology>
    </subcellularLocation>
    <subcellularLocation>
        <location evidence="1">Membrane</location>
        <topology evidence="1">Multi-pass membrane protein</topology>
    </subcellularLocation>
</comment>
<protein>
    <recommendedName>
        <fullName evidence="9">Protein-export membrane protein SecG</fullName>
    </recommendedName>
</protein>
<dbReference type="Pfam" id="PF03840">
    <property type="entry name" value="SecG"/>
    <property type="match status" value="1"/>
</dbReference>
<reference evidence="10 11" key="1">
    <citation type="journal article" date="2015" name="Nature">
        <title>rRNA introns, odd ribosomes, and small enigmatic genomes across a large radiation of phyla.</title>
        <authorList>
            <person name="Brown C.T."/>
            <person name="Hug L.A."/>
            <person name="Thomas B.C."/>
            <person name="Sharon I."/>
            <person name="Castelle C.J."/>
            <person name="Singh A."/>
            <person name="Wilkins M.J."/>
            <person name="Williams K.H."/>
            <person name="Banfield J.F."/>
        </authorList>
    </citation>
    <scope>NUCLEOTIDE SEQUENCE [LARGE SCALE GENOMIC DNA]</scope>
</reference>
<dbReference type="InterPro" id="IPR004692">
    <property type="entry name" value="SecG"/>
</dbReference>
<dbReference type="Proteomes" id="UP000034539">
    <property type="component" value="Unassembled WGS sequence"/>
</dbReference>
<evidence type="ECO:0000256" key="8">
    <source>
        <dbReference type="ARBA" id="ARBA00023136"/>
    </source>
</evidence>
<accession>A0A0G0PVC5</accession>
<keyword evidence="3 9" id="KW-0813">Transport</keyword>
<evidence type="ECO:0000256" key="2">
    <source>
        <dbReference type="ARBA" id="ARBA00008445"/>
    </source>
</evidence>
<comment type="similarity">
    <text evidence="2 9">Belongs to the SecG family.</text>
</comment>
<feature type="transmembrane region" description="Helical" evidence="9">
    <location>
        <begin position="50"/>
        <end position="72"/>
    </location>
</feature>
<dbReference type="AlphaFoldDB" id="A0A0G0PVC5"/>
<feature type="transmembrane region" description="Helical" evidence="9">
    <location>
        <begin position="6"/>
        <end position="23"/>
    </location>
</feature>
<dbReference type="GO" id="GO:0005886">
    <property type="term" value="C:plasma membrane"/>
    <property type="evidence" value="ECO:0007669"/>
    <property type="project" value="UniProtKB-SubCell"/>
</dbReference>
<keyword evidence="6 9" id="KW-1133">Transmembrane helix</keyword>
<evidence type="ECO:0000313" key="10">
    <source>
        <dbReference type="EMBL" id="KKR32089.1"/>
    </source>
</evidence>
<dbReference type="GO" id="GO:0015450">
    <property type="term" value="F:protein-transporting ATPase activity"/>
    <property type="evidence" value="ECO:0007669"/>
    <property type="project" value="UniProtKB-UniRule"/>
</dbReference>
<keyword evidence="5 9" id="KW-0653">Protein transport</keyword>
<evidence type="ECO:0000256" key="7">
    <source>
        <dbReference type="ARBA" id="ARBA00023010"/>
    </source>
</evidence>
<comment type="function">
    <text evidence="9">Involved in protein export. Participates in an early event of protein translocation.</text>
</comment>
<organism evidence="10 11">
    <name type="scientific">Candidatus Gottesmanbacteria bacterium GW2011_GWC2_39_8</name>
    <dbReference type="NCBI Taxonomy" id="1618450"/>
    <lineage>
        <taxon>Bacteria</taxon>
        <taxon>Candidatus Gottesmaniibacteriota</taxon>
    </lineage>
</organism>
<evidence type="ECO:0000256" key="5">
    <source>
        <dbReference type="ARBA" id="ARBA00022927"/>
    </source>
</evidence>
<evidence type="ECO:0000256" key="9">
    <source>
        <dbReference type="RuleBase" id="RU365087"/>
    </source>
</evidence>
<evidence type="ECO:0000256" key="1">
    <source>
        <dbReference type="ARBA" id="ARBA00004141"/>
    </source>
</evidence>
<dbReference type="NCBIfam" id="TIGR00810">
    <property type="entry name" value="secG"/>
    <property type="match status" value="1"/>
</dbReference>
<evidence type="ECO:0000313" key="11">
    <source>
        <dbReference type="Proteomes" id="UP000034539"/>
    </source>
</evidence>
<keyword evidence="8 9" id="KW-0472">Membrane</keyword>
<keyword evidence="9" id="KW-1003">Cell membrane</keyword>
<dbReference type="EMBL" id="LBXN01000052">
    <property type="protein sequence ID" value="KKR32089.1"/>
    <property type="molecule type" value="Genomic_DNA"/>
</dbReference>